<dbReference type="Pfam" id="PF00072">
    <property type="entry name" value="Response_reg"/>
    <property type="match status" value="1"/>
</dbReference>
<dbReference type="AlphaFoldDB" id="A0A2S7KAV7"/>
<evidence type="ECO:0000313" key="23">
    <source>
        <dbReference type="Proteomes" id="UP000239504"/>
    </source>
</evidence>
<feature type="domain" description="HPt" evidence="21">
    <location>
        <begin position="832"/>
        <end position="926"/>
    </location>
</feature>
<keyword evidence="12" id="KW-0902">Two-component regulatory system</keyword>
<evidence type="ECO:0000259" key="18">
    <source>
        <dbReference type="PROSITE" id="PS50109"/>
    </source>
</evidence>
<evidence type="ECO:0000256" key="1">
    <source>
        <dbReference type="ARBA" id="ARBA00000085"/>
    </source>
</evidence>
<dbReference type="FunFam" id="1.10.287.130:FF:000004">
    <property type="entry name" value="Ethylene receptor 1"/>
    <property type="match status" value="1"/>
</dbReference>
<dbReference type="Gene3D" id="6.10.340.10">
    <property type="match status" value="1"/>
</dbReference>
<dbReference type="InterPro" id="IPR003661">
    <property type="entry name" value="HisK_dim/P_dom"/>
</dbReference>
<dbReference type="SMART" id="SM00387">
    <property type="entry name" value="HATPase_c"/>
    <property type="match status" value="1"/>
</dbReference>
<dbReference type="Pfam" id="PF00512">
    <property type="entry name" value="HisKA"/>
    <property type="match status" value="1"/>
</dbReference>
<evidence type="ECO:0000256" key="16">
    <source>
        <dbReference type="SAM" id="MobiDB-lite"/>
    </source>
</evidence>
<dbReference type="Pfam" id="PF00672">
    <property type="entry name" value="HAMP"/>
    <property type="match status" value="1"/>
</dbReference>
<dbReference type="GO" id="GO:0005524">
    <property type="term" value="F:ATP binding"/>
    <property type="evidence" value="ECO:0007669"/>
    <property type="project" value="UniProtKB-KW"/>
</dbReference>
<dbReference type="InterPro" id="IPR008207">
    <property type="entry name" value="Sig_transdc_His_kin_Hpt_dom"/>
</dbReference>
<dbReference type="PROSITE" id="PS50894">
    <property type="entry name" value="HPT"/>
    <property type="match status" value="1"/>
</dbReference>
<feature type="region of interest" description="Disordered" evidence="16">
    <location>
        <begin position="784"/>
        <end position="814"/>
    </location>
</feature>
<keyword evidence="23" id="KW-1185">Reference proteome</keyword>
<evidence type="ECO:0000256" key="4">
    <source>
        <dbReference type="ARBA" id="ARBA00022475"/>
    </source>
</evidence>
<comment type="subcellular location">
    <subcellularLocation>
        <location evidence="2">Cell membrane</location>
        <topology evidence="2">Multi-pass membrane protein</topology>
    </subcellularLocation>
</comment>
<name>A0A2S7KAV7_9PROT</name>
<dbReference type="InterPro" id="IPR004358">
    <property type="entry name" value="Sig_transdc_His_kin-like_C"/>
</dbReference>
<dbReference type="FunFam" id="3.30.565.10:FF:000010">
    <property type="entry name" value="Sensor histidine kinase RcsC"/>
    <property type="match status" value="1"/>
</dbReference>
<evidence type="ECO:0000256" key="11">
    <source>
        <dbReference type="ARBA" id="ARBA00022989"/>
    </source>
</evidence>
<dbReference type="InterPro" id="IPR036097">
    <property type="entry name" value="HisK_dim/P_sf"/>
</dbReference>
<keyword evidence="7 17" id="KW-0812">Transmembrane</keyword>
<dbReference type="InterPro" id="IPR036890">
    <property type="entry name" value="HATPase_C_sf"/>
</dbReference>
<keyword evidence="11 17" id="KW-1133">Transmembrane helix</keyword>
<dbReference type="OrthoDB" id="9789782at2"/>
<dbReference type="Gene3D" id="3.40.50.2300">
    <property type="match status" value="1"/>
</dbReference>
<evidence type="ECO:0000256" key="10">
    <source>
        <dbReference type="ARBA" id="ARBA00022840"/>
    </source>
</evidence>
<evidence type="ECO:0000256" key="5">
    <source>
        <dbReference type="ARBA" id="ARBA00022553"/>
    </source>
</evidence>
<evidence type="ECO:0000256" key="13">
    <source>
        <dbReference type="ARBA" id="ARBA00023136"/>
    </source>
</evidence>
<dbReference type="Gene3D" id="1.10.287.130">
    <property type="match status" value="1"/>
</dbReference>
<dbReference type="InterPro" id="IPR011006">
    <property type="entry name" value="CheY-like_superfamily"/>
</dbReference>
<dbReference type="PROSITE" id="PS50110">
    <property type="entry name" value="RESPONSE_REGULATORY"/>
    <property type="match status" value="1"/>
</dbReference>
<evidence type="ECO:0000256" key="3">
    <source>
        <dbReference type="ARBA" id="ARBA00012438"/>
    </source>
</evidence>
<evidence type="ECO:0000256" key="14">
    <source>
        <dbReference type="PROSITE-ProRule" id="PRU00110"/>
    </source>
</evidence>
<evidence type="ECO:0000256" key="6">
    <source>
        <dbReference type="ARBA" id="ARBA00022679"/>
    </source>
</evidence>
<dbReference type="InterPro" id="IPR005467">
    <property type="entry name" value="His_kinase_dom"/>
</dbReference>
<dbReference type="SUPFAM" id="SSF47384">
    <property type="entry name" value="Homodimeric domain of signal transducing histidine kinase"/>
    <property type="match status" value="1"/>
</dbReference>
<evidence type="ECO:0000256" key="15">
    <source>
        <dbReference type="PROSITE-ProRule" id="PRU00169"/>
    </source>
</evidence>
<dbReference type="Proteomes" id="UP000239504">
    <property type="component" value="Unassembled WGS sequence"/>
</dbReference>
<dbReference type="PROSITE" id="PS50885">
    <property type="entry name" value="HAMP"/>
    <property type="match status" value="1"/>
</dbReference>
<feature type="modified residue" description="4-aspartylphosphate" evidence="15">
    <location>
        <position position="709"/>
    </location>
</feature>
<keyword evidence="5 15" id="KW-0597">Phosphoprotein</keyword>
<feature type="domain" description="HAMP" evidence="20">
    <location>
        <begin position="191"/>
        <end position="244"/>
    </location>
</feature>
<sequence length="935" mass="100750">MQAGSRTVMSKRTQTLRGRLTSLVIVAIFGAVAIATASSVWRETAQFGAGKRAELDASAHIFASTIAEPVAMNDKAATLGALRAISYLPTIEHVRINREDGAVFVELGSTAEIRETGNGLFQENSPLSMLSSGTASATVPVRYGDETVATLTLNASTGSLWERIGTLLYDALVAAIFAGGIGMLIAMKMQRAITDPIQRLGLVMGHVRESGDFSVRADPVEDEETNQLVETFNTMLDHIQERDSKLQAHQRNLEKTVELRTREMRAAKDAAEAANVAKSDFLATMSHEIRTPMNGMLAMADLLSKARLAPRHKRYAEVIAKSGQSLLAIINDILDFSKIEAGKLQLEKIPVRPADIVDDVVGLFWERAASKNIDLAAYVAANTPEEIEGDPVRISQVLSNLVNNALKFTDHGHVVVGVALKSGGRAQDEACTLEFSVTDTGVGIDKDKQATIFEAFSQGDQTTTRRFGGTGLGLAICRRLVEAMNGKIGVKSRPGKGARFFFSTTTKTLAAAKPVRQVRDEKRAVIAIEGDATPKMLAHYLRETGVIPHIVEEGAQFGPHIACADMIFASPAFYHVYQKTISEGKAQWVPARVCICELGDVAPDALVEDGVVEDILLAPLSRREVMEQVGRIIDGRLRGKTALATTETAQPDRLCFRGQRVLAADDSAVNREVVKEALARLNLDVTLAGDGREALALVKSEPFDLILMDCSMPKMDGFEATQAIRSLEERTGRARVPIIALTAHVAGKDAAWREVGMDEYLTKPFTLDSLSGVIAQYLEADAGGRAPEADAPADEEDAPADHEDPIAPEPEEDNPVFDRTVLEQIAVMQSGAANLPLRALAIFEEHSREAIRTLANALKTGDNEAVAQAAHALKSMSVNVGARRLGAACGEIEREARNGAAKAALSALCKQAAAEFRETHRALPALMQEFKQSAA</sequence>
<dbReference type="EMBL" id="PJCH01000001">
    <property type="protein sequence ID" value="PQA89646.1"/>
    <property type="molecule type" value="Genomic_DNA"/>
</dbReference>
<keyword evidence="4" id="KW-1003">Cell membrane</keyword>
<feature type="domain" description="Response regulatory" evidence="19">
    <location>
        <begin position="660"/>
        <end position="778"/>
    </location>
</feature>
<keyword evidence="8" id="KW-0547">Nucleotide-binding</keyword>
<dbReference type="CDD" id="cd00082">
    <property type="entry name" value="HisKA"/>
    <property type="match status" value="1"/>
</dbReference>
<comment type="caution">
    <text evidence="22">The sequence shown here is derived from an EMBL/GenBank/DDBJ whole genome shotgun (WGS) entry which is preliminary data.</text>
</comment>
<dbReference type="InterPro" id="IPR036641">
    <property type="entry name" value="HPT_dom_sf"/>
</dbReference>
<accession>A0A2S7KAV7</accession>
<dbReference type="SUPFAM" id="SSF55874">
    <property type="entry name" value="ATPase domain of HSP90 chaperone/DNA topoisomerase II/histidine kinase"/>
    <property type="match status" value="1"/>
</dbReference>
<organism evidence="22 23">
    <name type="scientific">Hyphococcus luteus</name>
    <dbReference type="NCBI Taxonomy" id="2058213"/>
    <lineage>
        <taxon>Bacteria</taxon>
        <taxon>Pseudomonadati</taxon>
        <taxon>Pseudomonadota</taxon>
        <taxon>Alphaproteobacteria</taxon>
        <taxon>Parvularculales</taxon>
        <taxon>Parvularculaceae</taxon>
        <taxon>Hyphococcus</taxon>
    </lineage>
</organism>
<dbReference type="SMART" id="SM00388">
    <property type="entry name" value="HisKA"/>
    <property type="match status" value="1"/>
</dbReference>
<reference evidence="22 23" key="1">
    <citation type="submission" date="2017-12" db="EMBL/GenBank/DDBJ databases">
        <authorList>
            <person name="Hurst M.R.H."/>
        </authorList>
    </citation>
    <scope>NUCLEOTIDE SEQUENCE [LARGE SCALE GENOMIC DNA]</scope>
    <source>
        <strain evidence="22 23">SY-3-19</strain>
    </source>
</reference>
<dbReference type="PANTHER" id="PTHR45339:SF1">
    <property type="entry name" value="HYBRID SIGNAL TRANSDUCTION HISTIDINE KINASE J"/>
    <property type="match status" value="1"/>
</dbReference>
<dbReference type="SUPFAM" id="SSF52172">
    <property type="entry name" value="CheY-like"/>
    <property type="match status" value="1"/>
</dbReference>
<dbReference type="Gene3D" id="1.20.120.160">
    <property type="entry name" value="HPT domain"/>
    <property type="match status" value="1"/>
</dbReference>
<dbReference type="PANTHER" id="PTHR45339">
    <property type="entry name" value="HYBRID SIGNAL TRANSDUCTION HISTIDINE KINASE J"/>
    <property type="match status" value="1"/>
</dbReference>
<dbReference type="PRINTS" id="PR00344">
    <property type="entry name" value="BCTRLSENSOR"/>
</dbReference>
<dbReference type="Gene3D" id="3.30.565.10">
    <property type="entry name" value="Histidine kinase-like ATPase, C-terminal domain"/>
    <property type="match status" value="1"/>
</dbReference>
<evidence type="ECO:0000256" key="9">
    <source>
        <dbReference type="ARBA" id="ARBA00022777"/>
    </source>
</evidence>
<dbReference type="EC" id="2.7.13.3" evidence="3"/>
<keyword evidence="6" id="KW-0808">Transferase</keyword>
<evidence type="ECO:0000256" key="7">
    <source>
        <dbReference type="ARBA" id="ARBA00022692"/>
    </source>
</evidence>
<feature type="transmembrane region" description="Helical" evidence="17">
    <location>
        <begin position="20"/>
        <end position="41"/>
    </location>
</feature>
<dbReference type="Pfam" id="PF02518">
    <property type="entry name" value="HATPase_c"/>
    <property type="match status" value="1"/>
</dbReference>
<dbReference type="InterPro" id="IPR003594">
    <property type="entry name" value="HATPase_dom"/>
</dbReference>
<dbReference type="CDD" id="cd17546">
    <property type="entry name" value="REC_hyHK_CKI1_RcsC-like"/>
    <property type="match status" value="1"/>
</dbReference>
<keyword evidence="13 17" id="KW-0472">Membrane</keyword>
<evidence type="ECO:0000256" key="8">
    <source>
        <dbReference type="ARBA" id="ARBA00022741"/>
    </source>
</evidence>
<evidence type="ECO:0000313" key="22">
    <source>
        <dbReference type="EMBL" id="PQA89646.1"/>
    </source>
</evidence>
<dbReference type="Pfam" id="PF01627">
    <property type="entry name" value="Hpt"/>
    <property type="match status" value="1"/>
</dbReference>
<dbReference type="InterPro" id="IPR003660">
    <property type="entry name" value="HAMP_dom"/>
</dbReference>
<evidence type="ECO:0000259" key="19">
    <source>
        <dbReference type="PROSITE" id="PS50110"/>
    </source>
</evidence>
<dbReference type="PROSITE" id="PS50109">
    <property type="entry name" value="HIS_KIN"/>
    <property type="match status" value="1"/>
</dbReference>
<dbReference type="CDD" id="cd16922">
    <property type="entry name" value="HATPase_EvgS-ArcB-TorS-like"/>
    <property type="match status" value="1"/>
</dbReference>
<evidence type="ECO:0000256" key="17">
    <source>
        <dbReference type="SAM" id="Phobius"/>
    </source>
</evidence>
<dbReference type="InterPro" id="IPR001789">
    <property type="entry name" value="Sig_transdc_resp-reg_receiver"/>
</dbReference>
<comment type="catalytic activity">
    <reaction evidence="1">
        <text>ATP + protein L-histidine = ADP + protein N-phospho-L-histidine.</text>
        <dbReference type="EC" id="2.7.13.3"/>
    </reaction>
</comment>
<evidence type="ECO:0000256" key="12">
    <source>
        <dbReference type="ARBA" id="ARBA00023012"/>
    </source>
</evidence>
<dbReference type="CDD" id="cd06225">
    <property type="entry name" value="HAMP"/>
    <property type="match status" value="1"/>
</dbReference>
<dbReference type="GO" id="GO:0000155">
    <property type="term" value="F:phosphorelay sensor kinase activity"/>
    <property type="evidence" value="ECO:0007669"/>
    <property type="project" value="InterPro"/>
</dbReference>
<dbReference type="SMART" id="SM00448">
    <property type="entry name" value="REC"/>
    <property type="match status" value="1"/>
</dbReference>
<feature type="domain" description="Histidine kinase" evidence="18">
    <location>
        <begin position="284"/>
        <end position="508"/>
    </location>
</feature>
<proteinExistence type="predicted"/>
<dbReference type="GO" id="GO:0005886">
    <property type="term" value="C:plasma membrane"/>
    <property type="evidence" value="ECO:0007669"/>
    <property type="project" value="UniProtKB-SubCell"/>
</dbReference>
<keyword evidence="9 22" id="KW-0418">Kinase</keyword>
<keyword evidence="10" id="KW-0067">ATP-binding</keyword>
<gene>
    <name evidence="22" type="ORF">CW354_01930</name>
</gene>
<evidence type="ECO:0000256" key="2">
    <source>
        <dbReference type="ARBA" id="ARBA00004651"/>
    </source>
</evidence>
<dbReference type="SMART" id="SM00304">
    <property type="entry name" value="HAMP"/>
    <property type="match status" value="1"/>
</dbReference>
<dbReference type="SUPFAM" id="SSF47226">
    <property type="entry name" value="Histidine-containing phosphotransfer domain, HPT domain"/>
    <property type="match status" value="1"/>
</dbReference>
<feature type="modified residue" description="Phosphohistidine" evidence="14">
    <location>
        <position position="871"/>
    </location>
</feature>
<evidence type="ECO:0000259" key="21">
    <source>
        <dbReference type="PROSITE" id="PS50894"/>
    </source>
</evidence>
<evidence type="ECO:0000259" key="20">
    <source>
        <dbReference type="PROSITE" id="PS50885"/>
    </source>
</evidence>
<protein>
    <recommendedName>
        <fullName evidence="3">histidine kinase</fullName>
        <ecNumber evidence="3">2.7.13.3</ecNumber>
    </recommendedName>
</protein>